<sequence>MIIVIDAVNAHRFGHLLDEMFRLRKRVFADRLGWDVECTADGREIDRFDALDPDYVLGLDDAGHVVACVRALQTTGPHMLSEVFSDILDGEPPLRAATIWESTRFCVDTERLGRGKARNSVSYATCELMIGALEYAMRSGISDIVTVIDPVMDRVLKRSDCAPYDYVGKRAPMGKVPALAALLDCTEERVDRVRAFAGIHHDVHLSDDAALALAPPPDAAPPVMQTEAEQDKAPSADRAALEEYCRAQINAARTARELDQALALAEAVLGAGGRTPDTLDRAAG</sequence>
<keyword evidence="11" id="KW-1185">Reference proteome</keyword>
<dbReference type="Gene3D" id="3.40.630.30">
    <property type="match status" value="1"/>
</dbReference>
<dbReference type="PANTHER" id="PTHR39322:SF1">
    <property type="entry name" value="ISOVALERYL-HOMOSERINE LACTONE SYNTHASE"/>
    <property type="match status" value="1"/>
</dbReference>
<protein>
    <recommendedName>
        <fullName evidence="1 8">Acyl-homoserine-lactone synthase</fullName>
        <ecNumber evidence="1 8">2.3.1.184</ecNumber>
    </recommendedName>
    <alternativeName>
        <fullName evidence="8">Autoinducer synthesis protein</fullName>
    </alternativeName>
</protein>
<evidence type="ECO:0000256" key="6">
    <source>
        <dbReference type="ARBA" id="ARBA00048576"/>
    </source>
</evidence>
<comment type="catalytic activity">
    <reaction evidence="6 8">
        <text>a fatty acyl-[ACP] + S-adenosyl-L-methionine = an N-acyl-L-homoserine lactone + S-methyl-5'-thioadenosine + holo-[ACP] + H(+)</text>
        <dbReference type="Rhea" id="RHEA:10096"/>
        <dbReference type="Rhea" id="RHEA-COMP:9685"/>
        <dbReference type="Rhea" id="RHEA-COMP:14125"/>
        <dbReference type="ChEBI" id="CHEBI:15378"/>
        <dbReference type="ChEBI" id="CHEBI:17509"/>
        <dbReference type="ChEBI" id="CHEBI:55474"/>
        <dbReference type="ChEBI" id="CHEBI:59789"/>
        <dbReference type="ChEBI" id="CHEBI:64479"/>
        <dbReference type="ChEBI" id="CHEBI:138651"/>
        <dbReference type="EC" id="2.3.1.184"/>
    </reaction>
</comment>
<dbReference type="PRINTS" id="PR01549">
    <property type="entry name" value="AUTOINDCRSYN"/>
</dbReference>
<dbReference type="SUPFAM" id="SSF55729">
    <property type="entry name" value="Acyl-CoA N-acyltransferases (Nat)"/>
    <property type="match status" value="1"/>
</dbReference>
<comment type="caution">
    <text evidence="10">The sequence shown here is derived from an EMBL/GenBank/DDBJ whole genome shotgun (WGS) entry which is preliminary data.</text>
</comment>
<evidence type="ECO:0000256" key="2">
    <source>
        <dbReference type="ARBA" id="ARBA00022654"/>
    </source>
</evidence>
<evidence type="ECO:0000256" key="7">
    <source>
        <dbReference type="PROSITE-ProRule" id="PRU00533"/>
    </source>
</evidence>
<dbReference type="AlphaFoldDB" id="A0A3D9BZD2"/>
<dbReference type="OrthoDB" id="6169313at2"/>
<dbReference type="GO" id="GO:0009372">
    <property type="term" value="P:quorum sensing"/>
    <property type="evidence" value="ECO:0007669"/>
    <property type="project" value="UniProtKB-UniRule"/>
</dbReference>
<dbReference type="RefSeq" id="WP_115977901.1">
    <property type="nucleotide sequence ID" value="NZ_QOHR01000001.1"/>
</dbReference>
<dbReference type="EC" id="2.3.1.184" evidence="1 8"/>
<dbReference type="PROSITE" id="PS51187">
    <property type="entry name" value="AUTOINDUCER_SYNTH_2"/>
    <property type="match status" value="1"/>
</dbReference>
<keyword evidence="5 7" id="KW-0071">Autoinducer synthesis</keyword>
<accession>A0A3D9BZD2</accession>
<evidence type="ECO:0000256" key="3">
    <source>
        <dbReference type="ARBA" id="ARBA00022679"/>
    </source>
</evidence>
<dbReference type="Pfam" id="PF00765">
    <property type="entry name" value="Autoind_synth"/>
    <property type="match status" value="1"/>
</dbReference>
<evidence type="ECO:0000256" key="9">
    <source>
        <dbReference type="SAM" id="MobiDB-lite"/>
    </source>
</evidence>
<dbReference type="EMBL" id="QOHR01000001">
    <property type="protein sequence ID" value="REC58858.1"/>
    <property type="molecule type" value="Genomic_DNA"/>
</dbReference>
<dbReference type="PANTHER" id="PTHR39322">
    <property type="entry name" value="ACYL-HOMOSERINE-LACTONE SYNTHASE"/>
    <property type="match status" value="1"/>
</dbReference>
<organism evidence="10 11">
    <name type="scientific">Rhodosalinus sediminis</name>
    <dbReference type="NCBI Taxonomy" id="1940533"/>
    <lineage>
        <taxon>Bacteria</taxon>
        <taxon>Pseudomonadati</taxon>
        <taxon>Pseudomonadota</taxon>
        <taxon>Alphaproteobacteria</taxon>
        <taxon>Rhodobacterales</taxon>
        <taxon>Paracoccaceae</taxon>
        <taxon>Rhodosalinus</taxon>
    </lineage>
</organism>
<keyword evidence="4 8" id="KW-0949">S-adenosyl-L-methionine</keyword>
<dbReference type="PROSITE" id="PS00949">
    <property type="entry name" value="AUTOINDUCER_SYNTH_1"/>
    <property type="match status" value="1"/>
</dbReference>
<evidence type="ECO:0000256" key="4">
    <source>
        <dbReference type="ARBA" id="ARBA00022691"/>
    </source>
</evidence>
<comment type="similarity">
    <text evidence="7 8">Belongs to the autoinducer synthase family.</text>
</comment>
<proteinExistence type="inferred from homology"/>
<keyword evidence="3 8" id="KW-0808">Transferase</keyword>
<feature type="region of interest" description="Disordered" evidence="9">
    <location>
        <begin position="214"/>
        <end position="237"/>
    </location>
</feature>
<dbReference type="Proteomes" id="UP000257131">
    <property type="component" value="Unassembled WGS sequence"/>
</dbReference>
<dbReference type="InterPro" id="IPR018311">
    <property type="entry name" value="Autoind_synth_CS"/>
</dbReference>
<gene>
    <name evidence="10" type="ORF">DRV84_01130</name>
</gene>
<name>A0A3D9BZD2_9RHOB</name>
<dbReference type="InterPro" id="IPR016181">
    <property type="entry name" value="Acyl_CoA_acyltransferase"/>
</dbReference>
<evidence type="ECO:0000313" key="10">
    <source>
        <dbReference type="EMBL" id="REC58858.1"/>
    </source>
</evidence>
<keyword evidence="2 7" id="KW-0673">Quorum sensing</keyword>
<evidence type="ECO:0000313" key="11">
    <source>
        <dbReference type="Proteomes" id="UP000257131"/>
    </source>
</evidence>
<dbReference type="GO" id="GO:0061579">
    <property type="term" value="F:N-acyl homoserine lactone synthase activity"/>
    <property type="evidence" value="ECO:0007669"/>
    <property type="project" value="UniProtKB-UniRule"/>
</dbReference>
<evidence type="ECO:0000256" key="1">
    <source>
        <dbReference type="ARBA" id="ARBA00012340"/>
    </source>
</evidence>
<evidence type="ECO:0000256" key="5">
    <source>
        <dbReference type="ARBA" id="ARBA00022929"/>
    </source>
</evidence>
<dbReference type="GO" id="GO:0007165">
    <property type="term" value="P:signal transduction"/>
    <property type="evidence" value="ECO:0007669"/>
    <property type="project" value="TreeGrafter"/>
</dbReference>
<dbReference type="InterPro" id="IPR001690">
    <property type="entry name" value="Autoind_synthase"/>
</dbReference>
<reference evidence="10 11" key="1">
    <citation type="journal article" date="2017" name="Int. J. Syst. Evol. Microbiol.">
        <title>Rhodosalinus sediminis gen. nov., sp. nov., isolated from marine saltern.</title>
        <authorList>
            <person name="Guo L.Y."/>
            <person name="Ling S.K."/>
            <person name="Li C.M."/>
            <person name="Chen G.J."/>
            <person name="Du Z.J."/>
        </authorList>
    </citation>
    <scope>NUCLEOTIDE SEQUENCE [LARGE SCALE GENOMIC DNA]</scope>
    <source>
        <strain evidence="10 11">WDN1C137</strain>
    </source>
</reference>
<evidence type="ECO:0000256" key="8">
    <source>
        <dbReference type="RuleBase" id="RU361135"/>
    </source>
</evidence>